<feature type="region of interest" description="Disordered" evidence="1">
    <location>
        <begin position="1"/>
        <end position="108"/>
    </location>
</feature>
<dbReference type="AlphaFoldDB" id="A0A1V9ZSA0"/>
<feature type="compositionally biased region" description="Acidic residues" evidence="1">
    <location>
        <begin position="66"/>
        <end position="80"/>
    </location>
</feature>
<feature type="compositionally biased region" description="Basic residues" evidence="1">
    <location>
        <begin position="38"/>
        <end position="49"/>
    </location>
</feature>
<evidence type="ECO:0000256" key="1">
    <source>
        <dbReference type="SAM" id="MobiDB-lite"/>
    </source>
</evidence>
<proteinExistence type="predicted"/>
<organism evidence="2 3">
    <name type="scientific">Achlya hypogyna</name>
    <name type="common">Oomycete</name>
    <name type="synonym">Protoachlya hypogyna</name>
    <dbReference type="NCBI Taxonomy" id="1202772"/>
    <lineage>
        <taxon>Eukaryota</taxon>
        <taxon>Sar</taxon>
        <taxon>Stramenopiles</taxon>
        <taxon>Oomycota</taxon>
        <taxon>Saprolegniomycetes</taxon>
        <taxon>Saprolegniales</taxon>
        <taxon>Achlyaceae</taxon>
        <taxon>Achlya</taxon>
    </lineage>
</organism>
<dbReference type="OrthoDB" id="74759at2759"/>
<name>A0A1V9ZSA0_ACHHY</name>
<protein>
    <submittedName>
        <fullName evidence="2">Uncharacterized protein</fullName>
    </submittedName>
</protein>
<feature type="compositionally biased region" description="Polar residues" evidence="1">
    <location>
        <begin position="18"/>
        <end position="33"/>
    </location>
</feature>
<feature type="compositionally biased region" description="Polar residues" evidence="1">
    <location>
        <begin position="90"/>
        <end position="107"/>
    </location>
</feature>
<dbReference type="STRING" id="1202772.A0A1V9ZSA0"/>
<dbReference type="EMBL" id="JNBR01000020">
    <property type="protein sequence ID" value="OQS00885.1"/>
    <property type="molecule type" value="Genomic_DNA"/>
</dbReference>
<evidence type="ECO:0000313" key="3">
    <source>
        <dbReference type="Proteomes" id="UP000243579"/>
    </source>
</evidence>
<sequence>MIAAHERHELQKRHSAHSVATETVATQTDATGNPGTGSKKKKKKKKKKKSDAVSELASERALSEIGLEDEEGHSDSEDESITIVVRGHRSNSQEVEIERSQNGSTITEVPPVTDREAFLGLPLSVRLEKAASHPDLKAGLAGLVEWSATPLSPAVVSLFFGSKTLKLLLENFFRVCPVHAHLYDNLTKLFANLLATSFPFQLDDGRKSSSVEAARLVVQSIRSTVDSLLSLKRYKDKSPVVAGLIPQVATSLSTLIVNHQALGAPADTYDLARDILKLDVTLQDMVANENAVRGMTIRDTFRRRDLRAEALAISGHKMTSLLSLVVQANATRSATVAATPELAPSSAGAVPALDLDGQDVTSLEARLSQLNKDKAAQLAPWLEKKTKVANELLELKLRQDELRKMLADVDSRVHILQHLHGDMVGEMATIEATFEEEIGRFGAENMAVVSHLQGVEKKQEIVGAFRGLRTTLDDLSATALRQKVQANTHEHLNSVRRYLSAQAICIQYTKNRILDSETQCTKLRMEAQAAESLGEDTSALASQIDILSASILEDKKSLRPLERRDAEVRGQVESLLATLEAEGAKGDAEARITWNAATVAEIRELFTKVFSVYAEHAAEDLGAEAPSAPASGPLAMDEDEAAAITRENLARLERGQRPLRTVKQ</sequence>
<evidence type="ECO:0000313" key="2">
    <source>
        <dbReference type="EMBL" id="OQS00885.1"/>
    </source>
</evidence>
<accession>A0A1V9ZSA0</accession>
<gene>
    <name evidence="2" type="ORF">ACHHYP_02144</name>
</gene>
<dbReference type="Proteomes" id="UP000243579">
    <property type="component" value="Unassembled WGS sequence"/>
</dbReference>
<comment type="caution">
    <text evidence="2">The sequence shown here is derived from an EMBL/GenBank/DDBJ whole genome shotgun (WGS) entry which is preliminary data.</text>
</comment>
<keyword evidence="3" id="KW-1185">Reference proteome</keyword>
<reference evidence="2 3" key="1">
    <citation type="journal article" date="2014" name="Genome Biol. Evol.">
        <title>The secreted proteins of Achlya hypogyna and Thraustotheca clavata identify the ancestral oomycete secretome and reveal gene acquisitions by horizontal gene transfer.</title>
        <authorList>
            <person name="Misner I."/>
            <person name="Blouin N."/>
            <person name="Leonard G."/>
            <person name="Richards T.A."/>
            <person name="Lane C.E."/>
        </authorList>
    </citation>
    <scope>NUCLEOTIDE SEQUENCE [LARGE SCALE GENOMIC DNA]</scope>
    <source>
        <strain evidence="2 3">ATCC 48635</strain>
    </source>
</reference>